<feature type="non-terminal residue" evidence="1">
    <location>
        <position position="1"/>
    </location>
</feature>
<comment type="caution">
    <text evidence="1">The sequence shown here is derived from an EMBL/GenBank/DDBJ whole genome shotgun (WGS) entry which is preliminary data.</text>
</comment>
<dbReference type="EMBL" id="BGPR01039085">
    <property type="protein sequence ID" value="GBO15007.1"/>
    <property type="molecule type" value="Genomic_DNA"/>
</dbReference>
<sequence>LQVGMGTQILSIVWHRDEILKVYAIHSDAVDSDGIFIDDNSHPLRIYISG</sequence>
<gene>
    <name evidence="1" type="ORF">AVEN_273977_1</name>
</gene>
<reference evidence="1 2" key="1">
    <citation type="journal article" date="2019" name="Sci. Rep.">
        <title>Orb-weaving spider Araneus ventricosus genome elucidates the spidroin gene catalogue.</title>
        <authorList>
            <person name="Kono N."/>
            <person name="Nakamura H."/>
            <person name="Ohtoshi R."/>
            <person name="Moran D.A.P."/>
            <person name="Shinohara A."/>
            <person name="Yoshida Y."/>
            <person name="Fujiwara M."/>
            <person name="Mori M."/>
            <person name="Tomita M."/>
            <person name="Arakawa K."/>
        </authorList>
    </citation>
    <scope>NUCLEOTIDE SEQUENCE [LARGE SCALE GENOMIC DNA]</scope>
</reference>
<proteinExistence type="predicted"/>
<accession>A0A4Y2UU71</accession>
<evidence type="ECO:0000313" key="1">
    <source>
        <dbReference type="EMBL" id="GBO15007.1"/>
    </source>
</evidence>
<organism evidence="1 2">
    <name type="scientific">Araneus ventricosus</name>
    <name type="common">Orbweaver spider</name>
    <name type="synonym">Epeira ventricosa</name>
    <dbReference type="NCBI Taxonomy" id="182803"/>
    <lineage>
        <taxon>Eukaryota</taxon>
        <taxon>Metazoa</taxon>
        <taxon>Ecdysozoa</taxon>
        <taxon>Arthropoda</taxon>
        <taxon>Chelicerata</taxon>
        <taxon>Arachnida</taxon>
        <taxon>Araneae</taxon>
        <taxon>Araneomorphae</taxon>
        <taxon>Entelegynae</taxon>
        <taxon>Araneoidea</taxon>
        <taxon>Araneidae</taxon>
        <taxon>Araneus</taxon>
    </lineage>
</organism>
<keyword evidence="2" id="KW-1185">Reference proteome</keyword>
<dbReference type="AlphaFoldDB" id="A0A4Y2UU71"/>
<evidence type="ECO:0000313" key="2">
    <source>
        <dbReference type="Proteomes" id="UP000499080"/>
    </source>
</evidence>
<dbReference type="Proteomes" id="UP000499080">
    <property type="component" value="Unassembled WGS sequence"/>
</dbReference>
<name>A0A4Y2UU71_ARAVE</name>
<protein>
    <submittedName>
        <fullName evidence="1">Uncharacterized protein</fullName>
    </submittedName>
</protein>